<sequence>MMRRIVVMGLMGLMGLMGFISCGEASREDKAKEAAREYYAALLEGDYQAFLNGRAHMDSIPDSFREQLLVAFKQFMRQQEEAHQGVVSFVPTRAEDDSLLQVMQVFMMVNYGDSTREEIVVPMVEYQGKWMMK</sequence>
<protein>
    <recommendedName>
        <fullName evidence="3">DUF4878 domain-containing protein</fullName>
    </recommendedName>
</protein>
<dbReference type="EMBL" id="FNIW01000001">
    <property type="protein sequence ID" value="SDN59161.1"/>
    <property type="molecule type" value="Genomic_DNA"/>
</dbReference>
<evidence type="ECO:0000313" key="1">
    <source>
        <dbReference type="EMBL" id="SDN59161.1"/>
    </source>
</evidence>
<gene>
    <name evidence="1" type="ORF">SAMN04487900_1017</name>
</gene>
<dbReference type="PROSITE" id="PS51257">
    <property type="entry name" value="PROKAR_LIPOPROTEIN"/>
    <property type="match status" value="1"/>
</dbReference>
<dbReference type="Gene3D" id="3.10.450.50">
    <property type="match status" value="1"/>
</dbReference>
<evidence type="ECO:0000313" key="2">
    <source>
        <dbReference type="Proteomes" id="UP000199134"/>
    </source>
</evidence>
<dbReference type="OrthoDB" id="1081900at2"/>
<proteinExistence type="predicted"/>
<evidence type="ECO:0008006" key="3">
    <source>
        <dbReference type="Google" id="ProtNLM"/>
    </source>
</evidence>
<reference evidence="2" key="1">
    <citation type="submission" date="2016-10" db="EMBL/GenBank/DDBJ databases">
        <authorList>
            <person name="de Groot N.N."/>
        </authorList>
    </citation>
    <scope>NUCLEOTIDE SEQUENCE [LARGE SCALE GENOMIC DNA]</scope>
    <source>
        <strain evidence="2">BP1-145</strain>
    </source>
</reference>
<organism evidence="1 2">
    <name type="scientific">Prevotella communis</name>
    <dbReference type="NCBI Taxonomy" id="2913614"/>
    <lineage>
        <taxon>Bacteria</taxon>
        <taxon>Pseudomonadati</taxon>
        <taxon>Bacteroidota</taxon>
        <taxon>Bacteroidia</taxon>
        <taxon>Bacteroidales</taxon>
        <taxon>Prevotellaceae</taxon>
        <taxon>Prevotella</taxon>
    </lineage>
</organism>
<name>A0A1H0CN26_9BACT</name>
<dbReference type="AlphaFoldDB" id="A0A1H0CN26"/>
<accession>A0A1H0CN26</accession>
<dbReference type="Proteomes" id="UP000199134">
    <property type="component" value="Unassembled WGS sequence"/>
</dbReference>
<comment type="caution">
    <text evidence="1">The sequence shown here is derived from an EMBL/GenBank/DDBJ whole genome shotgun (WGS) entry which is preliminary data.</text>
</comment>
<dbReference type="RefSeq" id="WP_143005638.1">
    <property type="nucleotide sequence ID" value="NZ_FNIW01000001.1"/>
</dbReference>